<comment type="caution">
    <text evidence="2">The sequence shown here is derived from an EMBL/GenBank/DDBJ whole genome shotgun (WGS) entry which is preliminary data.</text>
</comment>
<protein>
    <submittedName>
        <fullName evidence="2">Uncharacterized protein</fullName>
    </submittedName>
</protein>
<gene>
    <name evidence="2" type="ORF">GCM10010384_20260</name>
</gene>
<dbReference type="RefSeq" id="WP_190197401.1">
    <property type="nucleotide sequence ID" value="NZ_BMWE01000005.1"/>
</dbReference>
<evidence type="ECO:0000313" key="2">
    <source>
        <dbReference type="EMBL" id="GGY14599.1"/>
    </source>
</evidence>
<keyword evidence="1" id="KW-0472">Membrane</keyword>
<dbReference type="Proteomes" id="UP000653308">
    <property type="component" value="Unassembled WGS sequence"/>
</dbReference>
<reference evidence="3" key="1">
    <citation type="journal article" date="2019" name="Int. J. Syst. Evol. Microbiol.">
        <title>The Global Catalogue of Microorganisms (GCM) 10K type strain sequencing project: providing services to taxonomists for standard genome sequencing and annotation.</title>
        <authorList>
            <consortium name="The Broad Institute Genomics Platform"/>
            <consortium name="The Broad Institute Genome Sequencing Center for Infectious Disease"/>
            <person name="Wu L."/>
            <person name="Ma J."/>
        </authorList>
    </citation>
    <scope>NUCLEOTIDE SEQUENCE [LARGE SCALE GENOMIC DNA]</scope>
    <source>
        <strain evidence="3">JCM 4957</strain>
    </source>
</reference>
<name>A0ABQ2ZGA1_9ACTN</name>
<sequence>MSDRLHVLTAIYQSDRSDRSTALTVSLATMAAAVTYLIGIIAFYDKLDLLGWTVSLLPLPLFSVAAFQAHLLNLAAVRARSILTLEKALLDAVEPVGSTLDRDTIGVTASERASNLHTAPAPQRAVILLSYGGVCLIYPACTALLLAKAADHMAAWIAVPSVCYAVMLVFVVAAWRDCIRSLDF</sequence>
<dbReference type="EMBL" id="BMWE01000005">
    <property type="protein sequence ID" value="GGY14599.1"/>
    <property type="molecule type" value="Genomic_DNA"/>
</dbReference>
<evidence type="ECO:0000313" key="3">
    <source>
        <dbReference type="Proteomes" id="UP000653308"/>
    </source>
</evidence>
<keyword evidence="3" id="KW-1185">Reference proteome</keyword>
<evidence type="ECO:0000256" key="1">
    <source>
        <dbReference type="SAM" id="Phobius"/>
    </source>
</evidence>
<feature type="transmembrane region" description="Helical" evidence="1">
    <location>
        <begin position="21"/>
        <end position="44"/>
    </location>
</feature>
<proteinExistence type="predicted"/>
<feature type="transmembrane region" description="Helical" evidence="1">
    <location>
        <begin position="56"/>
        <end position="77"/>
    </location>
</feature>
<organism evidence="2 3">
    <name type="scientific">Streptomyces djakartensis</name>
    <dbReference type="NCBI Taxonomy" id="68193"/>
    <lineage>
        <taxon>Bacteria</taxon>
        <taxon>Bacillati</taxon>
        <taxon>Actinomycetota</taxon>
        <taxon>Actinomycetes</taxon>
        <taxon>Kitasatosporales</taxon>
        <taxon>Streptomycetaceae</taxon>
        <taxon>Streptomyces</taxon>
    </lineage>
</organism>
<accession>A0ABQ2ZGA1</accession>
<feature type="transmembrane region" description="Helical" evidence="1">
    <location>
        <begin position="125"/>
        <end position="147"/>
    </location>
</feature>
<keyword evidence="1" id="KW-0812">Transmembrane</keyword>
<keyword evidence="1" id="KW-1133">Transmembrane helix</keyword>
<feature type="transmembrane region" description="Helical" evidence="1">
    <location>
        <begin position="153"/>
        <end position="175"/>
    </location>
</feature>